<keyword evidence="2" id="KW-1133">Transmembrane helix</keyword>
<feature type="region of interest" description="Disordered" evidence="1">
    <location>
        <begin position="219"/>
        <end position="280"/>
    </location>
</feature>
<keyword evidence="4" id="KW-1185">Reference proteome</keyword>
<dbReference type="EMBL" id="BBYQ01000134">
    <property type="protein sequence ID" value="GAP31953.1"/>
    <property type="molecule type" value="Genomic_DNA"/>
</dbReference>
<evidence type="ECO:0000256" key="2">
    <source>
        <dbReference type="SAM" id="Phobius"/>
    </source>
</evidence>
<name>A0ABC9Z326_9NOCA</name>
<evidence type="ECO:0000313" key="3">
    <source>
        <dbReference type="EMBL" id="GAP31953.1"/>
    </source>
</evidence>
<reference evidence="4" key="1">
    <citation type="submission" date="2015-07" db="EMBL/GenBank/DDBJ databases">
        <title>Nocardia seriolae U-1 whole genome shotgun sequence.</title>
        <authorList>
            <person name="Imajoh M."/>
            <person name="Fukumoto Y."/>
            <person name="Sukeda M."/>
            <person name="Yamane J."/>
            <person name="Yamasaki K."/>
            <person name="Shimizu M."/>
            <person name="Ohnishi K."/>
            <person name="Oshima S."/>
        </authorList>
    </citation>
    <scope>NUCLEOTIDE SEQUENCE [LARGE SCALE GENOMIC DNA]</scope>
    <source>
        <strain evidence="4">U-1</strain>
    </source>
</reference>
<feature type="transmembrane region" description="Helical" evidence="2">
    <location>
        <begin position="31"/>
        <end position="54"/>
    </location>
</feature>
<dbReference type="RefSeq" id="WP_238588467.1">
    <property type="nucleotide sequence ID" value="NZ_AP028459.1"/>
</dbReference>
<comment type="caution">
    <text evidence="3">The sequence shown here is derived from an EMBL/GenBank/DDBJ whole genome shotgun (WGS) entry which is preliminary data.</text>
</comment>
<evidence type="ECO:0000256" key="1">
    <source>
        <dbReference type="SAM" id="MobiDB-lite"/>
    </source>
</evidence>
<gene>
    <name evidence="3" type="ORF">NSK11_contig00134-0022</name>
</gene>
<proteinExistence type="predicted"/>
<organism evidence="3 4">
    <name type="scientific">Nocardia seriolae</name>
    <dbReference type="NCBI Taxonomy" id="37332"/>
    <lineage>
        <taxon>Bacteria</taxon>
        <taxon>Bacillati</taxon>
        <taxon>Actinomycetota</taxon>
        <taxon>Actinomycetes</taxon>
        <taxon>Mycobacteriales</taxon>
        <taxon>Nocardiaceae</taxon>
        <taxon>Nocardia</taxon>
    </lineage>
</organism>
<protein>
    <submittedName>
        <fullName evidence="3">Uncharacterized protein</fullName>
    </submittedName>
</protein>
<accession>A0ABC9Z326</accession>
<feature type="transmembrane region" description="Helical" evidence="2">
    <location>
        <begin position="7"/>
        <end position="25"/>
    </location>
</feature>
<dbReference type="Proteomes" id="UP000037179">
    <property type="component" value="Unassembled WGS sequence"/>
</dbReference>
<evidence type="ECO:0000313" key="4">
    <source>
        <dbReference type="Proteomes" id="UP000037179"/>
    </source>
</evidence>
<reference evidence="3 4" key="2">
    <citation type="journal article" date="2016" name="Genome Announc.">
        <title>Draft Genome Sequence of Erythromycin- and Oxytetracycline-Sensitive Nocardia seriolae Strain U-1 (NBRC 110359).</title>
        <authorList>
            <person name="Imajoh M."/>
            <person name="Sukeda M."/>
            <person name="Shimizu M."/>
            <person name="Yamane J."/>
            <person name="Ohnishi K."/>
            <person name="Oshima S."/>
        </authorList>
    </citation>
    <scope>NUCLEOTIDE SEQUENCE [LARGE SCALE GENOMIC DNA]</scope>
    <source>
        <strain evidence="3 4">U-1</strain>
    </source>
</reference>
<dbReference type="AlphaFoldDB" id="A0ABC9Z326"/>
<keyword evidence="2" id="KW-0812">Transmembrane</keyword>
<keyword evidence="2" id="KW-0472">Membrane</keyword>
<sequence>MKNQIRIAALAFGVLAVGYYLWHGLTSDDVFGWVGPQMALPIIALTIVPIAFAFTGDGIMSAFTGHNSGEFRNGLVGLGTVEGVRQTGVYLNEQPQVRIDFRVECSDGKVFGSHAKMIVPLTQLALLRPGVVLPVRYLPDRLDKVEVDLSGDTGAAQDAMNAAMIRKGFTTPAKLDIARRGVAAQAVVRSLSVPGEIRDGHSRLDLILVVTRPDGSTFETRTEKFLPPGRGLPGPGRPRGGRALPARERTGGGPVPAGQHRQLTMTAENPPASRKSEPQAISPAALRHVAPCNTSMSIPVGRSRKSVPLAGTPRLGCHGRIARWSQNFRNAVKAGREWYA</sequence>